<accession>A0A2G9T4W7</accession>
<evidence type="ECO:0000313" key="1">
    <source>
        <dbReference type="EMBL" id="PIO52968.1"/>
    </source>
</evidence>
<organism evidence="1 2">
    <name type="scientific">Teladorsagia circumcincta</name>
    <name type="common">Brown stomach worm</name>
    <name type="synonym">Ostertagia circumcincta</name>
    <dbReference type="NCBI Taxonomy" id="45464"/>
    <lineage>
        <taxon>Eukaryota</taxon>
        <taxon>Metazoa</taxon>
        <taxon>Ecdysozoa</taxon>
        <taxon>Nematoda</taxon>
        <taxon>Chromadorea</taxon>
        <taxon>Rhabditida</taxon>
        <taxon>Rhabditina</taxon>
        <taxon>Rhabditomorpha</taxon>
        <taxon>Strongyloidea</taxon>
        <taxon>Trichostrongylidae</taxon>
        <taxon>Teladorsagia</taxon>
    </lineage>
</organism>
<evidence type="ECO:0000313" key="2">
    <source>
        <dbReference type="Proteomes" id="UP000230423"/>
    </source>
</evidence>
<keyword evidence="2" id="KW-1185">Reference proteome</keyword>
<dbReference type="OrthoDB" id="5839127at2759"/>
<name>A0A2G9T4W7_TELCI</name>
<feature type="non-terminal residue" evidence="1">
    <location>
        <position position="37"/>
    </location>
</feature>
<protein>
    <submittedName>
        <fullName evidence="1">Uncharacterized protein</fullName>
    </submittedName>
</protein>
<dbReference type="Proteomes" id="UP000230423">
    <property type="component" value="Unassembled WGS sequence"/>
</dbReference>
<dbReference type="AlphaFoldDB" id="A0A2G9T4W7"/>
<reference evidence="1 2" key="1">
    <citation type="submission" date="2015-09" db="EMBL/GenBank/DDBJ databases">
        <title>Draft genome of the parasitic nematode Teladorsagia circumcincta isolate WARC Sus (inbred).</title>
        <authorList>
            <person name="Mitreva M."/>
        </authorList>
    </citation>
    <scope>NUCLEOTIDE SEQUENCE [LARGE SCALE GENOMIC DNA]</scope>
    <source>
        <strain evidence="1 2">S</strain>
    </source>
</reference>
<gene>
    <name evidence="1" type="ORF">TELCIR_25717</name>
</gene>
<sequence>MEYLVEGYELNKIDATEPELSDYIQIPDHVRLSEELK</sequence>
<proteinExistence type="predicted"/>
<dbReference type="EMBL" id="KZ422344">
    <property type="protein sequence ID" value="PIO52968.1"/>
    <property type="molecule type" value="Genomic_DNA"/>
</dbReference>